<dbReference type="HOGENOM" id="CLU_3219153_0_0_5"/>
<dbReference type="AlphaFoldDB" id="Q2GEP8"/>
<gene>
    <name evidence="1" type="ordered locus">NSE_0149</name>
</gene>
<evidence type="ECO:0000313" key="2">
    <source>
        <dbReference type="Proteomes" id="UP000001942"/>
    </source>
</evidence>
<dbReference type="KEGG" id="nse:NSE_0149"/>
<keyword evidence="2" id="KW-1185">Reference proteome</keyword>
<reference evidence="1 2" key="1">
    <citation type="journal article" date="2006" name="PLoS Genet.">
        <title>Comparative genomics of emerging human ehrlichiosis agents.</title>
        <authorList>
            <person name="Dunning Hotopp J.C."/>
            <person name="Lin M."/>
            <person name="Madupu R."/>
            <person name="Crabtree J."/>
            <person name="Angiuoli S.V."/>
            <person name="Eisen J.A."/>
            <person name="Seshadri R."/>
            <person name="Ren Q."/>
            <person name="Wu M."/>
            <person name="Utterback T.R."/>
            <person name="Smith S."/>
            <person name="Lewis M."/>
            <person name="Khouri H."/>
            <person name="Zhang C."/>
            <person name="Niu H."/>
            <person name="Lin Q."/>
            <person name="Ohashi N."/>
            <person name="Zhi N."/>
            <person name="Nelson W."/>
            <person name="Brinkac L.M."/>
            <person name="Dodson R.J."/>
            <person name="Rosovitz M.J."/>
            <person name="Sundaram J."/>
            <person name="Daugherty S.C."/>
            <person name="Davidsen T."/>
            <person name="Durkin A.S."/>
            <person name="Gwinn M."/>
            <person name="Haft D.H."/>
            <person name="Selengut J.D."/>
            <person name="Sullivan S.A."/>
            <person name="Zafar N."/>
            <person name="Zhou L."/>
            <person name="Benahmed F."/>
            <person name="Forberger H."/>
            <person name="Halpin R."/>
            <person name="Mulligan S."/>
            <person name="Robinson J."/>
            <person name="White O."/>
            <person name="Rikihisa Y."/>
            <person name="Tettelin H."/>
        </authorList>
    </citation>
    <scope>NUCLEOTIDE SEQUENCE [LARGE SCALE GENOMIC DNA]</scope>
    <source>
        <strain evidence="2">ATCC VR-367 / Miyayama</strain>
    </source>
</reference>
<sequence>MGIQEKPASIILQIKKNEKLFPYASKCPVYKKLVGASALVSTIS</sequence>
<accession>Q2GEP8</accession>
<protein>
    <submittedName>
        <fullName evidence="1">Uncharacterized protein</fullName>
    </submittedName>
</protein>
<organism evidence="1 2">
    <name type="scientific">Ehrlichia sennetsu (strain ATCC VR-367 / Miyayama)</name>
    <name type="common">Neorickettsia sennetsu</name>
    <dbReference type="NCBI Taxonomy" id="222891"/>
    <lineage>
        <taxon>Bacteria</taxon>
        <taxon>Pseudomonadati</taxon>
        <taxon>Pseudomonadota</taxon>
        <taxon>Alphaproteobacteria</taxon>
        <taxon>Rickettsiales</taxon>
        <taxon>Anaplasmataceae</taxon>
        <taxon>Ehrlichia</taxon>
    </lineage>
</organism>
<evidence type="ECO:0000313" key="1">
    <source>
        <dbReference type="EMBL" id="ABD45774.1"/>
    </source>
</evidence>
<proteinExistence type="predicted"/>
<dbReference type="EMBL" id="CP000237">
    <property type="protein sequence ID" value="ABD45774.1"/>
    <property type="molecule type" value="Genomic_DNA"/>
</dbReference>
<dbReference type="Proteomes" id="UP000001942">
    <property type="component" value="Chromosome"/>
</dbReference>
<name>Q2GEP8_EHRS3</name>